<evidence type="ECO:0000313" key="4">
    <source>
        <dbReference type="Proteomes" id="UP000800035"/>
    </source>
</evidence>
<keyword evidence="4" id="KW-1185">Reference proteome</keyword>
<proteinExistence type="predicted"/>
<organism evidence="3 4">
    <name type="scientific">Byssothecium circinans</name>
    <dbReference type="NCBI Taxonomy" id="147558"/>
    <lineage>
        <taxon>Eukaryota</taxon>
        <taxon>Fungi</taxon>
        <taxon>Dikarya</taxon>
        <taxon>Ascomycota</taxon>
        <taxon>Pezizomycotina</taxon>
        <taxon>Dothideomycetes</taxon>
        <taxon>Pleosporomycetidae</taxon>
        <taxon>Pleosporales</taxon>
        <taxon>Massarineae</taxon>
        <taxon>Massarinaceae</taxon>
        <taxon>Byssothecium</taxon>
    </lineage>
</organism>
<feature type="region of interest" description="Disordered" evidence="1">
    <location>
        <begin position="102"/>
        <end position="163"/>
    </location>
</feature>
<protein>
    <submittedName>
        <fullName evidence="3">Uncharacterized protein</fullName>
    </submittedName>
</protein>
<keyword evidence="2" id="KW-0812">Transmembrane</keyword>
<dbReference type="AlphaFoldDB" id="A0A6A5U774"/>
<dbReference type="OrthoDB" id="3795589at2759"/>
<evidence type="ECO:0000256" key="2">
    <source>
        <dbReference type="SAM" id="Phobius"/>
    </source>
</evidence>
<gene>
    <name evidence="3" type="ORF">CC80DRAFT_489909</name>
</gene>
<accession>A0A6A5U774</accession>
<feature type="transmembrane region" description="Helical" evidence="2">
    <location>
        <begin position="49"/>
        <end position="75"/>
    </location>
</feature>
<keyword evidence="2" id="KW-0472">Membrane</keyword>
<feature type="compositionally biased region" description="Basic and acidic residues" evidence="1">
    <location>
        <begin position="117"/>
        <end position="128"/>
    </location>
</feature>
<feature type="compositionally biased region" description="Polar residues" evidence="1">
    <location>
        <begin position="106"/>
        <end position="116"/>
    </location>
</feature>
<reference evidence="3" key="1">
    <citation type="journal article" date="2020" name="Stud. Mycol.">
        <title>101 Dothideomycetes genomes: a test case for predicting lifestyles and emergence of pathogens.</title>
        <authorList>
            <person name="Haridas S."/>
            <person name="Albert R."/>
            <person name="Binder M."/>
            <person name="Bloem J."/>
            <person name="Labutti K."/>
            <person name="Salamov A."/>
            <person name="Andreopoulos B."/>
            <person name="Baker S."/>
            <person name="Barry K."/>
            <person name="Bills G."/>
            <person name="Bluhm B."/>
            <person name="Cannon C."/>
            <person name="Castanera R."/>
            <person name="Culley D."/>
            <person name="Daum C."/>
            <person name="Ezra D."/>
            <person name="Gonzalez J."/>
            <person name="Henrissat B."/>
            <person name="Kuo A."/>
            <person name="Liang C."/>
            <person name="Lipzen A."/>
            <person name="Lutzoni F."/>
            <person name="Magnuson J."/>
            <person name="Mondo S."/>
            <person name="Nolan M."/>
            <person name="Ohm R."/>
            <person name="Pangilinan J."/>
            <person name="Park H.-J."/>
            <person name="Ramirez L."/>
            <person name="Alfaro M."/>
            <person name="Sun H."/>
            <person name="Tritt A."/>
            <person name="Yoshinaga Y."/>
            <person name="Zwiers L.-H."/>
            <person name="Turgeon B."/>
            <person name="Goodwin S."/>
            <person name="Spatafora J."/>
            <person name="Crous P."/>
            <person name="Grigoriev I."/>
        </authorList>
    </citation>
    <scope>NUCLEOTIDE SEQUENCE</scope>
    <source>
        <strain evidence="3">CBS 675.92</strain>
    </source>
</reference>
<feature type="transmembrane region" description="Helical" evidence="2">
    <location>
        <begin position="26"/>
        <end position="43"/>
    </location>
</feature>
<sequence length="163" mass="17765">MATSNPQYIVLEPAFVALPKNSPKKTVGLIILSIFLPWLAIYLDGGSLFNIIATFLVWLNFLGVPAIIWAIAYVLRPQSERGQSRPHRYSLWAMHRESARPHAQVLSATENSTNGSDAREGLSSRSKVDTIMGKATKGSDANPDLPSSAALSPTPAHDPFRDP</sequence>
<evidence type="ECO:0000256" key="1">
    <source>
        <dbReference type="SAM" id="MobiDB-lite"/>
    </source>
</evidence>
<dbReference type="EMBL" id="ML976984">
    <property type="protein sequence ID" value="KAF1959829.1"/>
    <property type="molecule type" value="Genomic_DNA"/>
</dbReference>
<name>A0A6A5U774_9PLEO</name>
<evidence type="ECO:0000313" key="3">
    <source>
        <dbReference type="EMBL" id="KAF1959829.1"/>
    </source>
</evidence>
<keyword evidence="2" id="KW-1133">Transmembrane helix</keyword>
<dbReference type="Proteomes" id="UP000800035">
    <property type="component" value="Unassembled WGS sequence"/>
</dbReference>